<feature type="active site" evidence="5">
    <location>
        <position position="507"/>
    </location>
</feature>
<name>A0A9W4UNX3_9PLEO</name>
<dbReference type="GO" id="GO:0004198">
    <property type="term" value="F:calcium-dependent cysteine-type endopeptidase activity"/>
    <property type="evidence" value="ECO:0007669"/>
    <property type="project" value="InterPro"/>
</dbReference>
<keyword evidence="2 5" id="KW-0645">Protease</keyword>
<dbReference type="InterPro" id="IPR001300">
    <property type="entry name" value="Peptidase_C2_calpain_cat"/>
</dbReference>
<dbReference type="Pfam" id="PF01067">
    <property type="entry name" value="Calpain_III"/>
    <property type="match status" value="1"/>
</dbReference>
<dbReference type="OrthoDB" id="167576at2759"/>
<sequence length="1014" mass="112637">MGDQVRELELLKAAASNHRSQLQSARTKKEALSLAVSAAENLMKAVKLASNSAEKQDLKSQFSAVIDLADRIKSSQEWPPSLSMSDEHSSSLLSPSELPVQPLQTRDAEVNSWVKNVSQAAGAATTVDENVPHTYTSSTSHSATAWVHSRPDDQSTSDFILSYRSAPPRNPIVDVSGERTQTNLPTLSSLPRGASSPPTPAIVPYSHIRKLVEPLSTRKRSKKEEIILLKASVVNGFKCPPWDRVPASSEFTANQPGQLFVDTHDLSLSTFQQQFFGEWARPSQALPPPSMITGNRIGLGPLMSTARSLDLVQDASTDCSVVASLCAGVARAERGHEEILSNKLYPFDKNLGRPVMSPNGKFIVRLNFNGCWRKVIIDDRLPLSKTHRLLHVVDRRQPGLLWPALIEKAYLKVRGGYDFPGSNSCSDLWTMTGWIPEQIHLQETDLVPDQLWKRIYNAFMYGDVLVTLGTGQMSSRQERELGLEGQHSYVVLDMRETDHEKLFLVKNPWVEGRGWRGPRPSVGPAIETSTTSGESKSTTEAYHQDSIPSKDRPHPTTFYIGLEQVMRHFESLYLNWNPGLFRRRQDIHFDWTIEGTEGDSTCIVGNPQFSFSAKVGETVWFLLTRHFRDTPDHLKDVSDTFNDGSIRPGAQTNSAGDPPLGYMSIYVCDAGGNLVYVKESCLEKSDYVTTPQCLLRWDTDSRSLYTVVIDQEALPASSYSFTLSAFCNSEITLEPATRQYPFQKTLDGAWTKHSAGGSTSSVKYFENPQYLLEVKKKGPLALLLTSTDKKNPMHVKLALGYGKRMYRLQSRDVLLDSGDHRERCVFAETKELTPGLYTVICSLFEEGQTGDFTLRVDSTEEVVLKPIPRDGAGLMCKRLAMASFGPDVNKVVAPIVAQRLAAYTIVARFHKATAPRASGGHPVGRSPFRFSVEVGSGPERKFLISSEQGQYADSAIVRSEATNIDPSLYKPGDLWLVLDRLSGPGGPVEEYYEVEVYTDVPEACYVGVWRSWED</sequence>
<dbReference type="SUPFAM" id="SSF49758">
    <property type="entry name" value="Calpain large subunit, middle domain (domain III)"/>
    <property type="match status" value="2"/>
</dbReference>
<proteinExistence type="inferred from homology"/>
<comment type="similarity">
    <text evidence="1">Belongs to the peptidase C2 family. PalB/RIM13 subfamily.</text>
</comment>
<feature type="region of interest" description="Disordered" evidence="7">
    <location>
        <begin position="76"/>
        <end position="97"/>
    </location>
</feature>
<dbReference type="CDD" id="cd00044">
    <property type="entry name" value="CysPc"/>
    <property type="match status" value="1"/>
</dbReference>
<keyword evidence="10" id="KW-1185">Reference proteome</keyword>
<gene>
    <name evidence="9" type="ORF">PDIGIT_LOCUS11570</name>
</gene>
<dbReference type="SMART" id="SM00720">
    <property type="entry name" value="calpain_III"/>
    <property type="match status" value="1"/>
</dbReference>
<feature type="compositionally biased region" description="Low complexity" evidence="7">
    <location>
        <begin position="79"/>
        <end position="97"/>
    </location>
</feature>
<accession>A0A9W4UNX3</accession>
<dbReference type="InterPro" id="IPR038765">
    <property type="entry name" value="Papain-like_cys_pep_sf"/>
</dbReference>
<feature type="coiled-coil region" evidence="6">
    <location>
        <begin position="8"/>
        <end position="42"/>
    </location>
</feature>
<dbReference type="Proteomes" id="UP001152607">
    <property type="component" value="Unassembled WGS sequence"/>
</dbReference>
<evidence type="ECO:0000313" key="9">
    <source>
        <dbReference type="EMBL" id="CAI6338442.1"/>
    </source>
</evidence>
<evidence type="ECO:0000256" key="4">
    <source>
        <dbReference type="ARBA" id="ARBA00022807"/>
    </source>
</evidence>
<feature type="region of interest" description="Disordered" evidence="7">
    <location>
        <begin position="183"/>
        <end position="202"/>
    </location>
</feature>
<feature type="domain" description="Calpain catalytic" evidence="8">
    <location>
        <begin position="236"/>
        <end position="578"/>
    </location>
</feature>
<evidence type="ECO:0000256" key="6">
    <source>
        <dbReference type="SAM" id="Coils"/>
    </source>
</evidence>
<dbReference type="InterPro" id="IPR036213">
    <property type="entry name" value="Calpain_III_sf"/>
</dbReference>
<dbReference type="Pfam" id="PF00648">
    <property type="entry name" value="Peptidase_C2"/>
    <property type="match status" value="1"/>
</dbReference>
<comment type="caution">
    <text evidence="9">The sequence shown here is derived from an EMBL/GenBank/DDBJ whole genome shotgun (WGS) entry which is preliminary data.</text>
</comment>
<dbReference type="Gene3D" id="2.60.120.380">
    <property type="match status" value="1"/>
</dbReference>
<evidence type="ECO:0000256" key="1">
    <source>
        <dbReference type="ARBA" id="ARBA00010193"/>
    </source>
</evidence>
<dbReference type="EMBL" id="CAOQHR010000008">
    <property type="protein sequence ID" value="CAI6338442.1"/>
    <property type="molecule type" value="Genomic_DNA"/>
</dbReference>
<feature type="active site" evidence="5">
    <location>
        <position position="487"/>
    </location>
</feature>
<dbReference type="AlphaFoldDB" id="A0A9W4UNX3"/>
<dbReference type="PROSITE" id="PS50203">
    <property type="entry name" value="CALPAIN_CAT"/>
    <property type="match status" value="1"/>
</dbReference>
<feature type="region of interest" description="Disordered" evidence="7">
    <location>
        <begin position="516"/>
        <end position="549"/>
    </location>
</feature>
<dbReference type="InterPro" id="IPR022683">
    <property type="entry name" value="Calpain_III"/>
</dbReference>
<dbReference type="SMART" id="SM00230">
    <property type="entry name" value="CysPc"/>
    <property type="match status" value="1"/>
</dbReference>
<evidence type="ECO:0000256" key="5">
    <source>
        <dbReference type="PROSITE-ProRule" id="PRU00239"/>
    </source>
</evidence>
<dbReference type="GO" id="GO:0006508">
    <property type="term" value="P:proteolysis"/>
    <property type="evidence" value="ECO:0007669"/>
    <property type="project" value="UniProtKB-KW"/>
</dbReference>
<dbReference type="PANTHER" id="PTHR46143">
    <property type="entry name" value="CALPAIN-7"/>
    <property type="match status" value="1"/>
</dbReference>
<dbReference type="Gene3D" id="3.90.70.10">
    <property type="entry name" value="Cysteine proteinases"/>
    <property type="match status" value="1"/>
</dbReference>
<dbReference type="InterPro" id="IPR022682">
    <property type="entry name" value="Calpain_domain_III"/>
</dbReference>
<reference evidence="9" key="1">
    <citation type="submission" date="2023-01" db="EMBL/GenBank/DDBJ databases">
        <authorList>
            <person name="Van Ghelder C."/>
            <person name="Rancurel C."/>
        </authorList>
    </citation>
    <scope>NUCLEOTIDE SEQUENCE</scope>
    <source>
        <strain evidence="9">CNCM I-4278</strain>
    </source>
</reference>
<feature type="active site" evidence="5">
    <location>
        <position position="319"/>
    </location>
</feature>
<evidence type="ECO:0000256" key="2">
    <source>
        <dbReference type="ARBA" id="ARBA00022670"/>
    </source>
</evidence>
<dbReference type="SUPFAM" id="SSF54001">
    <property type="entry name" value="Cysteine proteinases"/>
    <property type="match status" value="1"/>
</dbReference>
<dbReference type="Pfam" id="PF25435">
    <property type="entry name" value="PalB_C"/>
    <property type="match status" value="1"/>
</dbReference>
<evidence type="ECO:0000259" key="8">
    <source>
        <dbReference type="PROSITE" id="PS50203"/>
    </source>
</evidence>
<evidence type="ECO:0000313" key="10">
    <source>
        <dbReference type="Proteomes" id="UP001152607"/>
    </source>
</evidence>
<protein>
    <recommendedName>
        <fullName evidence="8">Calpain catalytic domain-containing protein</fullName>
    </recommendedName>
</protein>
<evidence type="ECO:0000256" key="3">
    <source>
        <dbReference type="ARBA" id="ARBA00022801"/>
    </source>
</evidence>
<dbReference type="PANTHER" id="PTHR46143:SF1">
    <property type="entry name" value="CALPAIN-7"/>
    <property type="match status" value="1"/>
</dbReference>
<evidence type="ECO:0000256" key="7">
    <source>
        <dbReference type="SAM" id="MobiDB-lite"/>
    </source>
</evidence>
<dbReference type="InterPro" id="IPR051297">
    <property type="entry name" value="PalB/RIM13"/>
</dbReference>
<keyword evidence="4 5" id="KW-0788">Thiol protease</keyword>
<keyword evidence="6" id="KW-0175">Coiled coil</keyword>
<organism evidence="9 10">
    <name type="scientific">Periconia digitata</name>
    <dbReference type="NCBI Taxonomy" id="1303443"/>
    <lineage>
        <taxon>Eukaryota</taxon>
        <taxon>Fungi</taxon>
        <taxon>Dikarya</taxon>
        <taxon>Ascomycota</taxon>
        <taxon>Pezizomycotina</taxon>
        <taxon>Dothideomycetes</taxon>
        <taxon>Pleosporomycetidae</taxon>
        <taxon>Pleosporales</taxon>
        <taxon>Massarineae</taxon>
        <taxon>Periconiaceae</taxon>
        <taxon>Periconia</taxon>
    </lineage>
</organism>
<feature type="compositionally biased region" description="Low complexity" evidence="7">
    <location>
        <begin position="527"/>
        <end position="540"/>
    </location>
</feature>
<keyword evidence="3 5" id="KW-0378">Hydrolase</keyword>